<proteinExistence type="predicted"/>
<dbReference type="PROSITE" id="PS51034">
    <property type="entry name" value="ZP_2"/>
    <property type="match status" value="1"/>
</dbReference>
<feature type="domain" description="ZP" evidence="3">
    <location>
        <begin position="55"/>
        <end position="306"/>
    </location>
</feature>
<evidence type="ECO:0000313" key="5">
    <source>
        <dbReference type="Proteomes" id="UP000694569"/>
    </source>
</evidence>
<keyword evidence="2" id="KW-0812">Transmembrane</keyword>
<evidence type="ECO:0000256" key="1">
    <source>
        <dbReference type="ARBA" id="ARBA00023157"/>
    </source>
</evidence>
<keyword evidence="2" id="KW-0472">Membrane</keyword>
<dbReference type="Gene3D" id="2.60.40.4100">
    <property type="entry name" value="Zona pellucida, ZP-C domain"/>
    <property type="match status" value="1"/>
</dbReference>
<dbReference type="GO" id="GO:0031012">
    <property type="term" value="C:extracellular matrix"/>
    <property type="evidence" value="ECO:0007669"/>
    <property type="project" value="TreeGrafter"/>
</dbReference>
<dbReference type="InterPro" id="IPR001507">
    <property type="entry name" value="ZP_dom"/>
</dbReference>
<evidence type="ECO:0000259" key="3">
    <source>
        <dbReference type="PROSITE" id="PS51034"/>
    </source>
</evidence>
<dbReference type="InterPro" id="IPR055355">
    <property type="entry name" value="ZP-C"/>
</dbReference>
<sequence length="422" mass="46910">MSVNECRNVIYICCRLTEYFLLRKMEFWGHVLLLSLSCITVLRAQNAPFNSFSYTCNQTLLHLAVKIDPLGNGLTLDPSQISLGTCHPATTVYIEHYFATVKLPDCGVTTVTYGNSIMYTIPLAYHPSNNPKYQYQWDFEEALTCAYNRTLDPALQLPGPVTSQLSGEGSLIFSADIMKDDFSGPSNFKEFYLGSQIPVEISVSTGQHQPMLIYVEECIAATALDLQSAFQTYSLIQNHGCFVDGKETASTFKKRVSPGSIRLAIEALRFIGLNTDIYLHFKVAVWDPKAQNDVTKKACSYLREINRWELLDDPNLSSLCSCCDSTCISSSRKRRDANGAEEDAALVHKMVLGPFKINGKDWNGNVSKTVYTTSGFPIPPVVGALFLEVAVLLVLSLGVAVYNRREKNWGKIEVEPLIANDS</sequence>
<name>A0A8C5N272_9ANUR</name>
<protein>
    <recommendedName>
        <fullName evidence="3">ZP domain-containing protein</fullName>
    </recommendedName>
</protein>
<dbReference type="PANTHER" id="PTHR11576">
    <property type="entry name" value="ZONA PELLUCIDA SPERM-BINDING PROTEIN 3"/>
    <property type="match status" value="1"/>
</dbReference>
<evidence type="ECO:0000313" key="4">
    <source>
        <dbReference type="Ensembl" id="ENSLLEP00000022541.1"/>
    </source>
</evidence>
<dbReference type="Ensembl" id="ENSLLET00000023409.1">
    <property type="protein sequence ID" value="ENSLLEP00000022541.1"/>
    <property type="gene ID" value="ENSLLEG00000014302.1"/>
</dbReference>
<dbReference type="FunFam" id="2.60.40.4100:FF:000002">
    <property type="entry name" value="Zona pellucida sperm-binding protein 3"/>
    <property type="match status" value="1"/>
</dbReference>
<evidence type="ECO:0000256" key="2">
    <source>
        <dbReference type="SAM" id="Phobius"/>
    </source>
</evidence>
<dbReference type="GO" id="GO:0032190">
    <property type="term" value="F:acrosin binding"/>
    <property type="evidence" value="ECO:0007669"/>
    <property type="project" value="TreeGrafter"/>
</dbReference>
<reference evidence="4" key="1">
    <citation type="submission" date="2025-08" db="UniProtKB">
        <authorList>
            <consortium name="Ensembl"/>
        </authorList>
    </citation>
    <scope>IDENTIFICATION</scope>
</reference>
<dbReference type="GeneTree" id="ENSGT01030000234567"/>
<dbReference type="AlphaFoldDB" id="A0A8C5N272"/>
<dbReference type="GO" id="GO:2000344">
    <property type="term" value="P:positive regulation of acrosome reaction"/>
    <property type="evidence" value="ECO:0007669"/>
    <property type="project" value="TreeGrafter"/>
</dbReference>
<dbReference type="Proteomes" id="UP000694569">
    <property type="component" value="Unplaced"/>
</dbReference>
<dbReference type="Pfam" id="PF00100">
    <property type="entry name" value="Zona_pellucida"/>
    <property type="match status" value="1"/>
</dbReference>
<keyword evidence="2" id="KW-1133">Transmembrane helix</keyword>
<dbReference type="GO" id="GO:0035803">
    <property type="term" value="P:egg coat formation"/>
    <property type="evidence" value="ECO:0007669"/>
    <property type="project" value="TreeGrafter"/>
</dbReference>
<dbReference type="SMART" id="SM00241">
    <property type="entry name" value="ZP"/>
    <property type="match status" value="1"/>
</dbReference>
<dbReference type="OrthoDB" id="9928644at2759"/>
<dbReference type="GO" id="GO:0007339">
    <property type="term" value="P:binding of sperm to zona pellucida"/>
    <property type="evidence" value="ECO:0007669"/>
    <property type="project" value="TreeGrafter"/>
</dbReference>
<reference evidence="4" key="2">
    <citation type="submission" date="2025-09" db="UniProtKB">
        <authorList>
            <consortium name="Ensembl"/>
        </authorList>
    </citation>
    <scope>IDENTIFICATION</scope>
</reference>
<keyword evidence="1" id="KW-1015">Disulfide bond</keyword>
<dbReference type="InterPro" id="IPR042235">
    <property type="entry name" value="ZP-C_dom"/>
</dbReference>
<dbReference type="PANTHER" id="PTHR11576:SF3">
    <property type="entry name" value="SI:CH211-14A17.6-RELATED"/>
    <property type="match status" value="1"/>
</dbReference>
<feature type="transmembrane region" description="Helical" evidence="2">
    <location>
        <begin position="381"/>
        <end position="402"/>
    </location>
</feature>
<organism evidence="4 5">
    <name type="scientific">Leptobrachium leishanense</name>
    <name type="common">Leishan spiny toad</name>
    <dbReference type="NCBI Taxonomy" id="445787"/>
    <lineage>
        <taxon>Eukaryota</taxon>
        <taxon>Metazoa</taxon>
        <taxon>Chordata</taxon>
        <taxon>Craniata</taxon>
        <taxon>Vertebrata</taxon>
        <taxon>Euteleostomi</taxon>
        <taxon>Amphibia</taxon>
        <taxon>Batrachia</taxon>
        <taxon>Anura</taxon>
        <taxon>Pelobatoidea</taxon>
        <taxon>Megophryidae</taxon>
        <taxon>Leptobrachium</taxon>
    </lineage>
</organism>
<keyword evidence="5" id="KW-1185">Reference proteome</keyword>
<dbReference type="Gene3D" id="2.60.40.3210">
    <property type="entry name" value="Zona pellucida, ZP-N domain"/>
    <property type="match status" value="1"/>
</dbReference>
<accession>A0A8C5N272</accession>